<dbReference type="GO" id="GO:0008168">
    <property type="term" value="F:methyltransferase activity"/>
    <property type="evidence" value="ECO:0007669"/>
    <property type="project" value="UniProtKB-KW"/>
</dbReference>
<reference evidence="2 3" key="1">
    <citation type="submission" date="2020-10" db="EMBL/GenBank/DDBJ databases">
        <title>Ca. Dormibacterota MAGs.</title>
        <authorList>
            <person name="Montgomery K."/>
        </authorList>
    </citation>
    <scope>NUCLEOTIDE SEQUENCE [LARGE SCALE GENOMIC DNA]</scope>
    <source>
        <strain evidence="2">Mitchell_Peninsula_5</strain>
    </source>
</reference>
<dbReference type="InterPro" id="IPR052356">
    <property type="entry name" value="Thiol_S-MT"/>
</dbReference>
<protein>
    <submittedName>
        <fullName evidence="2">Methyltransferase domain-containing protein</fullName>
    </submittedName>
</protein>
<dbReference type="CDD" id="cd02440">
    <property type="entry name" value="AdoMet_MTases"/>
    <property type="match status" value="1"/>
</dbReference>
<comment type="caution">
    <text evidence="2">The sequence shown here is derived from an EMBL/GenBank/DDBJ whole genome shotgun (WGS) entry which is preliminary data.</text>
</comment>
<gene>
    <name evidence="2" type="ORF">JF887_09485</name>
</gene>
<dbReference type="SUPFAM" id="SSF53335">
    <property type="entry name" value="S-adenosyl-L-methionine-dependent methyltransferases"/>
    <property type="match status" value="1"/>
</dbReference>
<keyword evidence="2" id="KW-0489">Methyltransferase</keyword>
<dbReference type="InterPro" id="IPR013217">
    <property type="entry name" value="Methyltransf_12"/>
</dbReference>
<organism evidence="2 3">
    <name type="scientific">Candidatus Amunia macphersoniae</name>
    <dbReference type="NCBI Taxonomy" id="3127014"/>
    <lineage>
        <taxon>Bacteria</taxon>
        <taxon>Bacillati</taxon>
        <taxon>Candidatus Dormiibacterota</taxon>
        <taxon>Candidatus Dormibacteria</taxon>
        <taxon>Candidatus Aeolococcales</taxon>
        <taxon>Candidatus Aeolococcaceae</taxon>
        <taxon>Candidatus Amunia</taxon>
    </lineage>
</organism>
<feature type="domain" description="Methyltransferase type 12" evidence="1">
    <location>
        <begin position="38"/>
        <end position="131"/>
    </location>
</feature>
<dbReference type="Gene3D" id="3.40.50.150">
    <property type="entry name" value="Vaccinia Virus protein VP39"/>
    <property type="match status" value="1"/>
</dbReference>
<proteinExistence type="predicted"/>
<dbReference type="EMBL" id="JAEKNN010000050">
    <property type="protein sequence ID" value="MBJ7609640.1"/>
    <property type="molecule type" value="Genomic_DNA"/>
</dbReference>
<name>A0A934KP72_9BACT</name>
<dbReference type="PANTHER" id="PTHR45036:SF1">
    <property type="entry name" value="METHYLTRANSFERASE LIKE 7A"/>
    <property type="match status" value="1"/>
</dbReference>
<accession>A0A934KP72</accession>
<dbReference type="InterPro" id="IPR029063">
    <property type="entry name" value="SAM-dependent_MTases_sf"/>
</dbReference>
<evidence type="ECO:0000313" key="3">
    <source>
        <dbReference type="Proteomes" id="UP000614410"/>
    </source>
</evidence>
<keyword evidence="2" id="KW-0808">Transferase</keyword>
<dbReference type="PANTHER" id="PTHR45036">
    <property type="entry name" value="METHYLTRANSFERASE LIKE 7B"/>
    <property type="match status" value="1"/>
</dbReference>
<dbReference type="Proteomes" id="UP000614410">
    <property type="component" value="Unassembled WGS sequence"/>
</dbReference>
<evidence type="ECO:0000313" key="2">
    <source>
        <dbReference type="EMBL" id="MBJ7609640.1"/>
    </source>
</evidence>
<dbReference type="AlphaFoldDB" id="A0A934KP72"/>
<evidence type="ECO:0000259" key="1">
    <source>
        <dbReference type="Pfam" id="PF08242"/>
    </source>
</evidence>
<dbReference type="GO" id="GO:0032259">
    <property type="term" value="P:methylation"/>
    <property type="evidence" value="ECO:0007669"/>
    <property type="project" value="UniProtKB-KW"/>
</dbReference>
<dbReference type="Pfam" id="PF08242">
    <property type="entry name" value="Methyltransf_12"/>
    <property type="match status" value="1"/>
</dbReference>
<sequence length="209" mass="21918">MQHRIFAALYDRVTAPLENAGLAALRTELLGPLRGDVLEVGAGTGANLSHYGAVSSLVLVEPDPAMARRLRRRLARMGTAPAPEVRLGTIDGAIADRSKDAVVCTLVLCSAADPAALLSQARRVLRDDGALVLIEHVRAGGRVGSLLQTLLTPLQRVVAGGCHLNRRTKQAVATAGFDVSEVRELQIFSTLPLLASGIAGIARPTGPRG</sequence>